<feature type="region of interest" description="Disordered" evidence="1">
    <location>
        <begin position="30"/>
        <end position="63"/>
    </location>
</feature>
<evidence type="ECO:0000313" key="3">
    <source>
        <dbReference type="Proteomes" id="UP001054945"/>
    </source>
</evidence>
<proteinExistence type="predicted"/>
<feature type="compositionally biased region" description="Basic residues" evidence="1">
    <location>
        <begin position="30"/>
        <end position="40"/>
    </location>
</feature>
<dbReference type="Proteomes" id="UP001054945">
    <property type="component" value="Unassembled WGS sequence"/>
</dbReference>
<dbReference type="EMBL" id="BPLR01020973">
    <property type="protein sequence ID" value="GIX84505.1"/>
    <property type="molecule type" value="Genomic_DNA"/>
</dbReference>
<gene>
    <name evidence="2" type="ORF">CEXT_361401</name>
</gene>
<keyword evidence="3" id="KW-1185">Reference proteome</keyword>
<reference evidence="2 3" key="1">
    <citation type="submission" date="2021-06" db="EMBL/GenBank/DDBJ databases">
        <title>Caerostris extrusa draft genome.</title>
        <authorList>
            <person name="Kono N."/>
            <person name="Arakawa K."/>
        </authorList>
    </citation>
    <scope>NUCLEOTIDE SEQUENCE [LARGE SCALE GENOMIC DNA]</scope>
</reference>
<evidence type="ECO:0000313" key="2">
    <source>
        <dbReference type="EMBL" id="GIX84505.1"/>
    </source>
</evidence>
<organism evidence="2 3">
    <name type="scientific">Caerostris extrusa</name>
    <name type="common">Bark spider</name>
    <name type="synonym">Caerostris bankana</name>
    <dbReference type="NCBI Taxonomy" id="172846"/>
    <lineage>
        <taxon>Eukaryota</taxon>
        <taxon>Metazoa</taxon>
        <taxon>Ecdysozoa</taxon>
        <taxon>Arthropoda</taxon>
        <taxon>Chelicerata</taxon>
        <taxon>Arachnida</taxon>
        <taxon>Araneae</taxon>
        <taxon>Araneomorphae</taxon>
        <taxon>Entelegynae</taxon>
        <taxon>Araneoidea</taxon>
        <taxon>Araneidae</taxon>
        <taxon>Caerostris</taxon>
    </lineage>
</organism>
<dbReference type="AlphaFoldDB" id="A0AAV4NIC6"/>
<accession>A0AAV4NIC6</accession>
<name>A0AAV4NIC6_CAEEX</name>
<sequence length="108" mass="12234">MQTISLTRLWNPARDLPKYIKGKSYMVKKKIKRKRTKGKKYPSIATPSHGLENEKCESTQSPPTHSLILLRSQVDKGRALRIYPPCVTNSGEEWIEGVNAVTVEIIAK</sequence>
<comment type="caution">
    <text evidence="2">The sequence shown here is derived from an EMBL/GenBank/DDBJ whole genome shotgun (WGS) entry which is preliminary data.</text>
</comment>
<protein>
    <submittedName>
        <fullName evidence="2">Uncharacterized protein</fullName>
    </submittedName>
</protein>
<evidence type="ECO:0000256" key="1">
    <source>
        <dbReference type="SAM" id="MobiDB-lite"/>
    </source>
</evidence>